<reference evidence="1" key="1">
    <citation type="submission" date="2013-12" db="EMBL/GenBank/DDBJ databases">
        <authorList>
            <person name="Omoto C.K."/>
            <person name="Sibley D."/>
            <person name="Venepally P."/>
            <person name="Hadjithomas M."/>
            <person name="Karamycheva S."/>
            <person name="Brunk B."/>
            <person name="Roos D."/>
            <person name="Caler E."/>
            <person name="Lorenzi H."/>
        </authorList>
    </citation>
    <scope>NUCLEOTIDE SEQUENCE</scope>
</reference>
<organism evidence="1 2">
    <name type="scientific">Gregarina niphandrodes</name>
    <name type="common">Septate eugregarine</name>
    <dbReference type="NCBI Taxonomy" id="110365"/>
    <lineage>
        <taxon>Eukaryota</taxon>
        <taxon>Sar</taxon>
        <taxon>Alveolata</taxon>
        <taxon>Apicomplexa</taxon>
        <taxon>Conoidasida</taxon>
        <taxon>Gregarinasina</taxon>
        <taxon>Eugregarinorida</taxon>
        <taxon>Gregarinidae</taxon>
        <taxon>Gregarina</taxon>
    </lineage>
</organism>
<comment type="caution">
    <text evidence="1">The sequence shown here is derived from an EMBL/GenBank/DDBJ whole genome shotgun (WGS) entry which is preliminary data.</text>
</comment>
<accession>A0A023BC32</accession>
<dbReference type="RefSeq" id="XP_011134209.1">
    <property type="nucleotide sequence ID" value="XM_011135907.1"/>
</dbReference>
<evidence type="ECO:0000313" key="2">
    <source>
        <dbReference type="Proteomes" id="UP000019763"/>
    </source>
</evidence>
<dbReference type="EMBL" id="AFNH02000134">
    <property type="protein sequence ID" value="EZG81703.1"/>
    <property type="molecule type" value="Genomic_DNA"/>
</dbReference>
<dbReference type="VEuPathDB" id="CryptoDB:GNI_018450"/>
<keyword evidence="2" id="KW-1185">Reference proteome</keyword>
<name>A0A023BC32_GRENI</name>
<dbReference type="GeneID" id="22910936"/>
<proteinExistence type="predicted"/>
<gene>
    <name evidence="1" type="ORF">GNI_018450</name>
</gene>
<evidence type="ECO:0000313" key="1">
    <source>
        <dbReference type="EMBL" id="EZG81703.1"/>
    </source>
</evidence>
<dbReference type="Proteomes" id="UP000019763">
    <property type="component" value="Unassembled WGS sequence"/>
</dbReference>
<dbReference type="AlphaFoldDB" id="A0A023BC32"/>
<protein>
    <submittedName>
        <fullName evidence="1">Uncharacterized protein</fullName>
    </submittedName>
</protein>
<sequence>MGRRGLLLLGLCGGSILRTRPLIGHLFETRPFCEVINLHPSDPFSVFHEQLTTVRGVNSEGPWEALTHLDNEHHIWYMGRARYQDDYRLLWAAEANTEDGRPVIVANTFRKTDDSADRPAMMAPTTAMPQKHGPYLLFIEE</sequence>